<dbReference type="PRINTS" id="PR00237">
    <property type="entry name" value="GPCRRHODOPSN"/>
</dbReference>
<dbReference type="SUPFAM" id="SSF81321">
    <property type="entry name" value="Family A G protein-coupled receptor-like"/>
    <property type="match status" value="1"/>
</dbReference>
<comment type="caution">
    <text evidence="9">The sequence shown here is derived from an EMBL/GenBank/DDBJ whole genome shotgun (WGS) entry which is preliminary data.</text>
</comment>
<dbReference type="OrthoDB" id="10011262at2759"/>
<protein>
    <recommendedName>
        <fullName evidence="8">G-protein coupled receptors family 1 profile domain-containing protein</fullName>
    </recommendedName>
</protein>
<feature type="transmembrane region" description="Helical" evidence="7">
    <location>
        <begin position="168"/>
        <end position="193"/>
    </location>
</feature>
<organism evidence="9 10">
    <name type="scientific">Adineta ricciae</name>
    <name type="common">Rotifer</name>
    <dbReference type="NCBI Taxonomy" id="249248"/>
    <lineage>
        <taxon>Eukaryota</taxon>
        <taxon>Metazoa</taxon>
        <taxon>Spiralia</taxon>
        <taxon>Gnathifera</taxon>
        <taxon>Rotifera</taxon>
        <taxon>Eurotatoria</taxon>
        <taxon>Bdelloidea</taxon>
        <taxon>Adinetida</taxon>
        <taxon>Adinetidae</taxon>
        <taxon>Adineta</taxon>
    </lineage>
</organism>
<feature type="transmembrane region" description="Helical" evidence="7">
    <location>
        <begin position="205"/>
        <end position="229"/>
    </location>
</feature>
<feature type="transmembrane region" description="Helical" evidence="7">
    <location>
        <begin position="309"/>
        <end position="330"/>
    </location>
</feature>
<accession>A0A813Q1X7</accession>
<sequence length="457" mass="52300">MSFLYNKKSEKKAPADVKLFVRRQFIQVTALAASIIYLNASCSEVVLLRHGEYADYIHTLEKQPSAMFNNSTLPLPNTSRQNEIQQYIDDVNRVMTFIQGFICIFGVLGNLLALIVINRKSLKNTSSSVFITYMGIFDTAVLLLHAANLPRLRGYPLLHCSLAYLTDMSTFCANWILVIITLERCVAVYSPFLAKRFCTIDSARYSIYILLASAIILFTAIFPVTHHIVTTPTNVKCSLRSSGGLIIRIYQPILFYAIPDLLLLSNLFTVAALCQRTHRLTSTYVHETGNSEIRVSDVNSNRKQRQLTIMLVTISLSFYLFTTPALLAFIAQQNIPKNRPVYQIKNTFLVLQISVVFLQLNNATNFIFYCFAGQRFRRATVQMFVEYSSQVQTFYHRYILCNRQYTPTPIFKFQSNAMAHTTATSRGSCSPNPHLYTKHPDHRRHNHRHQHQRTSTM</sequence>
<feature type="region of interest" description="Disordered" evidence="6">
    <location>
        <begin position="423"/>
        <end position="457"/>
    </location>
</feature>
<evidence type="ECO:0000256" key="2">
    <source>
        <dbReference type="ARBA" id="ARBA00022692"/>
    </source>
</evidence>
<comment type="similarity">
    <text evidence="5">Belongs to the G-protein coupled receptor 1 family.</text>
</comment>
<feature type="transmembrane region" description="Helical" evidence="7">
    <location>
        <begin position="350"/>
        <end position="372"/>
    </location>
</feature>
<evidence type="ECO:0000256" key="3">
    <source>
        <dbReference type="ARBA" id="ARBA00022989"/>
    </source>
</evidence>
<keyword evidence="5" id="KW-0675">Receptor</keyword>
<name>A0A813Q1X7_ADIRI</name>
<gene>
    <name evidence="9" type="ORF">EDS130_LOCUS2685</name>
</gene>
<evidence type="ECO:0000313" key="10">
    <source>
        <dbReference type="Proteomes" id="UP000663852"/>
    </source>
</evidence>
<evidence type="ECO:0000256" key="7">
    <source>
        <dbReference type="SAM" id="Phobius"/>
    </source>
</evidence>
<feature type="compositionally biased region" description="Basic residues" evidence="6">
    <location>
        <begin position="436"/>
        <end position="457"/>
    </location>
</feature>
<evidence type="ECO:0000256" key="5">
    <source>
        <dbReference type="RuleBase" id="RU000688"/>
    </source>
</evidence>
<dbReference type="PROSITE" id="PS50262">
    <property type="entry name" value="G_PROTEIN_RECEP_F1_2"/>
    <property type="match status" value="1"/>
</dbReference>
<feature type="transmembrane region" description="Helical" evidence="7">
    <location>
        <begin position="20"/>
        <end position="40"/>
    </location>
</feature>
<keyword evidence="5" id="KW-0807">Transducer</keyword>
<dbReference type="GO" id="GO:0016020">
    <property type="term" value="C:membrane"/>
    <property type="evidence" value="ECO:0007669"/>
    <property type="project" value="UniProtKB-SubCell"/>
</dbReference>
<evidence type="ECO:0000256" key="1">
    <source>
        <dbReference type="ARBA" id="ARBA00004370"/>
    </source>
</evidence>
<dbReference type="Proteomes" id="UP000663852">
    <property type="component" value="Unassembled WGS sequence"/>
</dbReference>
<dbReference type="PROSITE" id="PS00237">
    <property type="entry name" value="G_PROTEIN_RECEP_F1_1"/>
    <property type="match status" value="1"/>
</dbReference>
<dbReference type="GO" id="GO:0004930">
    <property type="term" value="F:G protein-coupled receptor activity"/>
    <property type="evidence" value="ECO:0007669"/>
    <property type="project" value="UniProtKB-KW"/>
</dbReference>
<reference evidence="9" key="1">
    <citation type="submission" date="2021-02" db="EMBL/GenBank/DDBJ databases">
        <authorList>
            <person name="Nowell W R."/>
        </authorList>
    </citation>
    <scope>NUCLEOTIDE SEQUENCE</scope>
</reference>
<evidence type="ECO:0000256" key="6">
    <source>
        <dbReference type="SAM" id="MobiDB-lite"/>
    </source>
</evidence>
<evidence type="ECO:0000256" key="4">
    <source>
        <dbReference type="ARBA" id="ARBA00023136"/>
    </source>
</evidence>
<dbReference type="Gene3D" id="1.20.1070.10">
    <property type="entry name" value="Rhodopsin 7-helix transmembrane proteins"/>
    <property type="match status" value="1"/>
</dbReference>
<keyword evidence="4 7" id="KW-0472">Membrane</keyword>
<proteinExistence type="inferred from homology"/>
<evidence type="ECO:0000313" key="9">
    <source>
        <dbReference type="EMBL" id="CAF0758592.1"/>
    </source>
</evidence>
<keyword evidence="5" id="KW-0297">G-protein coupled receptor</keyword>
<keyword evidence="3 7" id="KW-1133">Transmembrane helix</keyword>
<dbReference type="InterPro" id="IPR017452">
    <property type="entry name" value="GPCR_Rhodpsn_7TM"/>
</dbReference>
<dbReference type="InterPro" id="IPR000276">
    <property type="entry name" value="GPCR_Rhodpsn"/>
</dbReference>
<evidence type="ECO:0000259" key="8">
    <source>
        <dbReference type="PROSITE" id="PS50262"/>
    </source>
</evidence>
<dbReference type="PANTHER" id="PTHR46641">
    <property type="entry name" value="FMRFAMIDE RECEPTOR-RELATED"/>
    <property type="match status" value="1"/>
</dbReference>
<feature type="domain" description="G-protein coupled receptors family 1 profile" evidence="8">
    <location>
        <begin position="109"/>
        <end position="369"/>
    </location>
</feature>
<dbReference type="InterPro" id="IPR052954">
    <property type="entry name" value="GPCR-Ligand_Int"/>
</dbReference>
<dbReference type="EMBL" id="CAJNOJ010000006">
    <property type="protein sequence ID" value="CAF0758592.1"/>
    <property type="molecule type" value="Genomic_DNA"/>
</dbReference>
<dbReference type="AlphaFoldDB" id="A0A813Q1X7"/>
<feature type="transmembrane region" description="Helical" evidence="7">
    <location>
        <begin position="97"/>
        <end position="117"/>
    </location>
</feature>
<feature type="transmembrane region" description="Helical" evidence="7">
    <location>
        <begin position="249"/>
        <end position="274"/>
    </location>
</feature>
<dbReference type="Pfam" id="PF00001">
    <property type="entry name" value="7tm_1"/>
    <property type="match status" value="1"/>
</dbReference>
<keyword evidence="2 5" id="KW-0812">Transmembrane</keyword>
<feature type="transmembrane region" description="Helical" evidence="7">
    <location>
        <begin position="129"/>
        <end position="148"/>
    </location>
</feature>
<comment type="subcellular location">
    <subcellularLocation>
        <location evidence="1">Membrane</location>
    </subcellularLocation>
</comment>